<dbReference type="Proteomes" id="UP000289323">
    <property type="component" value="Unassembled WGS sequence"/>
</dbReference>
<dbReference type="AlphaFoldDB" id="A0A446BPH5"/>
<sequence length="124" mass="12199">MKYSVAAFVAAMAGSALGSPAPAVTPAPRAAATTCSEYATTTSYTAHACPLYCVEPGSPLCPKIYCPAIAISCAPGSTLTAAPAPAPTTIIGTVTEGCTVTVEAERGCAICGCLGCPTCLPVKP</sequence>
<reference evidence="2 3" key="1">
    <citation type="submission" date="2018-04" db="EMBL/GenBank/DDBJ databases">
        <authorList>
            <person name="Huttner S."/>
            <person name="Dainat J."/>
        </authorList>
    </citation>
    <scope>NUCLEOTIDE SEQUENCE [LARGE SCALE GENOMIC DNA]</scope>
</reference>
<name>A0A446BPH5_9PEZI</name>
<dbReference type="EMBL" id="OUUZ01000013">
    <property type="protein sequence ID" value="SPQ24378.1"/>
    <property type="molecule type" value="Genomic_DNA"/>
</dbReference>
<evidence type="ECO:0000256" key="1">
    <source>
        <dbReference type="SAM" id="SignalP"/>
    </source>
</evidence>
<feature type="chain" id="PRO_5019236515" evidence="1">
    <location>
        <begin position="19"/>
        <end position="124"/>
    </location>
</feature>
<proteinExistence type="predicted"/>
<accession>A0A446BPH5</accession>
<evidence type="ECO:0000313" key="3">
    <source>
        <dbReference type="Proteomes" id="UP000289323"/>
    </source>
</evidence>
<gene>
    <name evidence="2" type="ORF">TT172_LOCUS6797</name>
</gene>
<organism evidence="2 3">
    <name type="scientific">Thermothielavioides terrestris</name>
    <dbReference type="NCBI Taxonomy" id="2587410"/>
    <lineage>
        <taxon>Eukaryota</taxon>
        <taxon>Fungi</taxon>
        <taxon>Dikarya</taxon>
        <taxon>Ascomycota</taxon>
        <taxon>Pezizomycotina</taxon>
        <taxon>Sordariomycetes</taxon>
        <taxon>Sordariomycetidae</taxon>
        <taxon>Sordariales</taxon>
        <taxon>Chaetomiaceae</taxon>
        <taxon>Thermothielavioides</taxon>
    </lineage>
</organism>
<evidence type="ECO:0000313" key="2">
    <source>
        <dbReference type="EMBL" id="SPQ24378.1"/>
    </source>
</evidence>
<keyword evidence="1" id="KW-0732">Signal</keyword>
<protein>
    <submittedName>
        <fullName evidence="2">44b37930-fab1-4bb4-b413-b2f83b8207d6</fullName>
    </submittedName>
</protein>
<feature type="signal peptide" evidence="1">
    <location>
        <begin position="1"/>
        <end position="18"/>
    </location>
</feature>